<reference evidence="3" key="1">
    <citation type="submission" date="2016-06" db="UniProtKB">
        <authorList>
            <consortium name="WormBaseParasite"/>
        </authorList>
    </citation>
    <scope>IDENTIFICATION</scope>
</reference>
<evidence type="ECO:0000313" key="3">
    <source>
        <dbReference type="WBParaSite" id="GPUH_0001580201-mRNA-1"/>
    </source>
</evidence>
<name>A0A183E489_9BILA</name>
<gene>
    <name evidence="1" type="ORF">GPUH_LOCUS15780</name>
</gene>
<evidence type="ECO:0000313" key="2">
    <source>
        <dbReference type="Proteomes" id="UP000271098"/>
    </source>
</evidence>
<dbReference type="Proteomes" id="UP000271098">
    <property type="component" value="Unassembled WGS sequence"/>
</dbReference>
<evidence type="ECO:0000313" key="1">
    <source>
        <dbReference type="EMBL" id="VDN26661.1"/>
    </source>
</evidence>
<dbReference type="EMBL" id="UYRT01082906">
    <property type="protein sequence ID" value="VDN26661.1"/>
    <property type="molecule type" value="Genomic_DNA"/>
</dbReference>
<sequence>MAIISEYIKACDCFQSKVHLDQQLQVEKVFTVRKVQTSLELAGAGKSYKLKNDMNADETSFNSATDLTGSGILLKHSVDYSHRGGQRSLKEHYKYNEEEANTERSSRYSANAMLRNADKKYSFEMDVVGDRGTVKLQTPIHAISAAQVRVLRKGPNEFELQSENRGGGNIKAHIKTAQNDKLFKIMITEIPEPFELHLANGEVGGTQKSLAELTLSPAGERRTYGLENEVEGEGQTFRAMRLTVKHPKRKMQIELLRPAHNKYALSLQYVPNVGGNRRATVAEMTYDKTPDGYRWEGTFSDEALRRPLTAKMNFKRNERNSQNYGMDFYTEFDYSGQPEKLLSSSFHLQRSVVTSGHWRRHVKRSPAANDVRFEAELKCTHPA</sequence>
<proteinExistence type="predicted"/>
<keyword evidence="2" id="KW-1185">Reference proteome</keyword>
<accession>A0A183E489</accession>
<dbReference type="OrthoDB" id="6484170at2759"/>
<reference evidence="1 2" key="2">
    <citation type="submission" date="2018-11" db="EMBL/GenBank/DDBJ databases">
        <authorList>
            <consortium name="Pathogen Informatics"/>
        </authorList>
    </citation>
    <scope>NUCLEOTIDE SEQUENCE [LARGE SCALE GENOMIC DNA]</scope>
</reference>
<dbReference type="WBParaSite" id="GPUH_0001580201-mRNA-1">
    <property type="protein sequence ID" value="GPUH_0001580201-mRNA-1"/>
    <property type="gene ID" value="GPUH_0001580201"/>
</dbReference>
<protein>
    <submittedName>
        <fullName evidence="3">Lipoprotein</fullName>
    </submittedName>
</protein>
<dbReference type="AlphaFoldDB" id="A0A183E489"/>
<organism evidence="3">
    <name type="scientific">Gongylonema pulchrum</name>
    <dbReference type="NCBI Taxonomy" id="637853"/>
    <lineage>
        <taxon>Eukaryota</taxon>
        <taxon>Metazoa</taxon>
        <taxon>Ecdysozoa</taxon>
        <taxon>Nematoda</taxon>
        <taxon>Chromadorea</taxon>
        <taxon>Rhabditida</taxon>
        <taxon>Spirurina</taxon>
        <taxon>Spiruromorpha</taxon>
        <taxon>Spiruroidea</taxon>
        <taxon>Gongylonematidae</taxon>
        <taxon>Gongylonema</taxon>
    </lineage>
</organism>